<dbReference type="FunCoup" id="A0A163JVQ6">
    <property type="interactions" value="85"/>
</dbReference>
<organism evidence="4">
    <name type="scientific">Absidia glauca</name>
    <name type="common">Pin mould</name>
    <dbReference type="NCBI Taxonomy" id="4829"/>
    <lineage>
        <taxon>Eukaryota</taxon>
        <taxon>Fungi</taxon>
        <taxon>Fungi incertae sedis</taxon>
        <taxon>Mucoromycota</taxon>
        <taxon>Mucoromycotina</taxon>
        <taxon>Mucoromycetes</taxon>
        <taxon>Mucorales</taxon>
        <taxon>Cunninghamellaceae</taxon>
        <taxon>Absidia</taxon>
    </lineage>
</organism>
<dbReference type="STRING" id="4829.A0A163JVQ6"/>
<dbReference type="GO" id="GO:0000324">
    <property type="term" value="C:fungal-type vacuole"/>
    <property type="evidence" value="ECO:0007669"/>
    <property type="project" value="TreeGrafter"/>
</dbReference>
<dbReference type="Proteomes" id="UP000078561">
    <property type="component" value="Unassembled WGS sequence"/>
</dbReference>
<evidence type="ECO:0000256" key="1">
    <source>
        <dbReference type="ARBA" id="ARBA00022801"/>
    </source>
</evidence>
<keyword evidence="3" id="KW-0732">Signal</keyword>
<dbReference type="GO" id="GO:0008081">
    <property type="term" value="F:phosphoric diester hydrolase activity"/>
    <property type="evidence" value="ECO:0007669"/>
    <property type="project" value="TreeGrafter"/>
</dbReference>
<feature type="signal peptide" evidence="3">
    <location>
        <begin position="1"/>
        <end position="22"/>
    </location>
</feature>
<evidence type="ECO:0000313" key="5">
    <source>
        <dbReference type="Proteomes" id="UP000078561"/>
    </source>
</evidence>
<keyword evidence="2" id="KW-0325">Glycoprotein</keyword>
<dbReference type="OrthoDB" id="348678at2759"/>
<dbReference type="PANTHER" id="PTHR10340:SF55">
    <property type="entry name" value="ENDOPOLYPHOSPHATASE"/>
    <property type="match status" value="1"/>
</dbReference>
<proteinExistence type="predicted"/>
<sequence>MSSHYLYLCTLLCILGFPLTQGVAPPVLSQQVLSPHSGAAPQHGRFLHLTDIHIDDHYRVGATITSFCHRDPKKHKKKKARKGKLAGHWGAPATDCDASPHMVYHSIDWIAQQWKDKIDFVVWTGDNARHDTEPGKIRRSGKEILGYNVKILLALQQAFRRSDNSSIPLVPCLGNNDVHPHNKLTGPLGKKDNTQLVVYSEIWSDLIPRAQVTSFRHGGYFAVNVAPGIRVLSLNTLYFFNSNDAVGRCDDYGGPGWDHLQWLQQQLEQARSERVKVYIMGHVPPTTKTFKHDCLHEYTRLSLDYPDVIQAHLYGHANLDHFQILHRTRSHSNDDDDDDDDAITFGSSNVGRRLHRQYQKSLKRYNGTADLVVIHVAPPLLPVYNPTFRINEYNADHTSPGFGMWMKYTQWYSDLAYWNEKYTHDKTTRPTFEIEYATDDDYEMSDLSVQSWLDLARLFVQKSPAAQSMWSHYLQNMVVQT</sequence>
<dbReference type="PANTHER" id="PTHR10340">
    <property type="entry name" value="SPHINGOMYELIN PHOSPHODIESTERASE"/>
    <property type="match status" value="1"/>
</dbReference>
<dbReference type="GO" id="GO:0006798">
    <property type="term" value="P:polyphosphate catabolic process"/>
    <property type="evidence" value="ECO:0007669"/>
    <property type="project" value="TreeGrafter"/>
</dbReference>
<dbReference type="GO" id="GO:0004309">
    <property type="term" value="F:exopolyphosphatase activity"/>
    <property type="evidence" value="ECO:0007669"/>
    <property type="project" value="TreeGrafter"/>
</dbReference>
<keyword evidence="5" id="KW-1185">Reference proteome</keyword>
<dbReference type="InParanoid" id="A0A163JVQ6"/>
<dbReference type="AlphaFoldDB" id="A0A163JVQ6"/>
<keyword evidence="1" id="KW-0378">Hydrolase</keyword>
<evidence type="ECO:0000256" key="3">
    <source>
        <dbReference type="SAM" id="SignalP"/>
    </source>
</evidence>
<dbReference type="InterPro" id="IPR029052">
    <property type="entry name" value="Metallo-depent_PP-like"/>
</dbReference>
<dbReference type="GO" id="GO:0000298">
    <property type="term" value="F:endopolyphosphatase activity"/>
    <property type="evidence" value="ECO:0007669"/>
    <property type="project" value="TreeGrafter"/>
</dbReference>
<name>A0A163JVQ6_ABSGL</name>
<dbReference type="Gene3D" id="3.60.21.10">
    <property type="match status" value="1"/>
</dbReference>
<dbReference type="SUPFAM" id="SSF56300">
    <property type="entry name" value="Metallo-dependent phosphatases"/>
    <property type="match status" value="1"/>
</dbReference>
<dbReference type="GO" id="GO:0005615">
    <property type="term" value="C:extracellular space"/>
    <property type="evidence" value="ECO:0007669"/>
    <property type="project" value="TreeGrafter"/>
</dbReference>
<protein>
    <submittedName>
        <fullName evidence="4">Uncharacterized protein</fullName>
    </submittedName>
</protein>
<gene>
    <name evidence="4" type="primary">ABSGL_10902.1 scaffold 12033</name>
</gene>
<evidence type="ECO:0000256" key="2">
    <source>
        <dbReference type="ARBA" id="ARBA00023180"/>
    </source>
</evidence>
<feature type="chain" id="PRO_5007843700" evidence="3">
    <location>
        <begin position="23"/>
        <end position="481"/>
    </location>
</feature>
<evidence type="ECO:0000313" key="4">
    <source>
        <dbReference type="EMBL" id="SAM05036.1"/>
    </source>
</evidence>
<reference evidence="4" key="1">
    <citation type="submission" date="2016-04" db="EMBL/GenBank/DDBJ databases">
        <authorList>
            <person name="Evans L.H."/>
            <person name="Alamgir A."/>
            <person name="Owens N."/>
            <person name="Weber N.D."/>
            <person name="Virtaneva K."/>
            <person name="Barbian K."/>
            <person name="Babar A."/>
            <person name="Rosenke K."/>
        </authorList>
    </citation>
    <scope>NUCLEOTIDE SEQUENCE [LARGE SCALE GENOMIC DNA]</scope>
    <source>
        <strain evidence="4">CBS 101.48</strain>
    </source>
</reference>
<dbReference type="OMA" id="SDCHREP"/>
<dbReference type="EMBL" id="LT554417">
    <property type="protein sequence ID" value="SAM05036.1"/>
    <property type="molecule type" value="Genomic_DNA"/>
</dbReference>
<accession>A0A163JVQ6</accession>